<dbReference type="InterPro" id="IPR036508">
    <property type="entry name" value="Chitin-bd_dom_sf"/>
</dbReference>
<dbReference type="Proteomes" id="UP000887565">
    <property type="component" value="Unplaced"/>
</dbReference>
<evidence type="ECO:0000313" key="1">
    <source>
        <dbReference type="Proteomes" id="UP000887565"/>
    </source>
</evidence>
<protein>
    <submittedName>
        <fullName evidence="2">Chitin-binding type-2 domain-containing protein</fullName>
    </submittedName>
</protein>
<dbReference type="WBParaSite" id="nRc.2.0.1.t12883-RA">
    <property type="protein sequence ID" value="nRc.2.0.1.t12883-RA"/>
    <property type="gene ID" value="nRc.2.0.1.g12883"/>
</dbReference>
<reference evidence="2" key="1">
    <citation type="submission" date="2022-11" db="UniProtKB">
        <authorList>
            <consortium name="WormBaseParasite"/>
        </authorList>
    </citation>
    <scope>IDENTIFICATION</scope>
</reference>
<evidence type="ECO:0000313" key="2">
    <source>
        <dbReference type="WBParaSite" id="nRc.2.0.1.t12883-RA"/>
    </source>
</evidence>
<proteinExistence type="predicted"/>
<sequence length="156" mass="16784">MLNIQYFLQCRPIPSSIVCGVWTLMPCSPGTVFDPLVQVCVHDSGRILALEMKQSFSPALAPTAITNADAGSTLDTLLAPCECGCQVGAPVGRCDEHLLCPMTSRTICQTFPTGACRNGDTPGQDQRIVIRLTDEIRLLSVNLDCHVSLNIIPAQN</sequence>
<name>A0A915IG50_ROMCU</name>
<keyword evidence="1" id="KW-1185">Reference proteome</keyword>
<dbReference type="SUPFAM" id="SSF57625">
    <property type="entry name" value="Invertebrate chitin-binding proteins"/>
    <property type="match status" value="1"/>
</dbReference>
<organism evidence="1 2">
    <name type="scientific">Romanomermis culicivorax</name>
    <name type="common">Nematode worm</name>
    <dbReference type="NCBI Taxonomy" id="13658"/>
    <lineage>
        <taxon>Eukaryota</taxon>
        <taxon>Metazoa</taxon>
        <taxon>Ecdysozoa</taxon>
        <taxon>Nematoda</taxon>
        <taxon>Enoplea</taxon>
        <taxon>Dorylaimia</taxon>
        <taxon>Mermithida</taxon>
        <taxon>Mermithoidea</taxon>
        <taxon>Mermithidae</taxon>
        <taxon>Romanomermis</taxon>
    </lineage>
</organism>
<dbReference type="AlphaFoldDB" id="A0A915IG50"/>
<dbReference type="GO" id="GO:0008061">
    <property type="term" value="F:chitin binding"/>
    <property type="evidence" value="ECO:0007669"/>
    <property type="project" value="InterPro"/>
</dbReference>
<accession>A0A915IG50</accession>